<keyword evidence="2" id="KW-0328">Glycosyltransferase</keyword>
<sequence>MNAADDAFERRLHEAVALADRGALPAAIEHLHALLLDRPQVTALRQLLARCHLRAGDRDAALAVVTHPSLIADRATLYAVVADFAGAGAWQEHAALLEAVARHDPADYEAVLALAAALHALGCPSAALHWARHASALRPSEPMPRAIAATALVDRGDVEAGLADYRALPMQEGDAEHAARQLVLMHYDPALDAAAMSAAIRAYARRFLPPPERIEPRSRAPGQRLRIGWVSPRLGDGPVPTFLAGLLRAFDRERHEHVLIDLAGTHTRVARSMLSQGDTWVDASHLDDGALLQRLRALQLDVLVDLAGHSTTNRLRVLARRAAPLQLTWLDWFDTTGVAAIDAFVGDPWLTPPGSAADFSETIAMLPSGRFCYTPPRDAVEVSRAGDGPVVFASFNRLAKLNDGVLDAWARILLQCDDARLVLRARHFGEAATRAHVAARFATRGIDERRLELGGALSYRDLLEAYRRVDVALDPFPFSGCTTTCDALWMGCPVVTLEGRTYVGRQSASLLHRLGATDWIATGADDYVARALHLAGGVDALRAARATLRERTLVALCDARHHADEFARMIQARWRAHHPA</sequence>
<comment type="pathway">
    <text evidence="1">Protein modification; protein glycosylation.</text>
</comment>
<dbReference type="InterPro" id="IPR011990">
    <property type="entry name" value="TPR-like_helical_dom_sf"/>
</dbReference>
<dbReference type="AlphaFoldDB" id="A0A839F1H0"/>
<dbReference type="InterPro" id="IPR029489">
    <property type="entry name" value="OGT/SEC/SPY_C"/>
</dbReference>
<accession>A0A839F1H0</accession>
<evidence type="ECO:0000256" key="1">
    <source>
        <dbReference type="ARBA" id="ARBA00004922"/>
    </source>
</evidence>
<evidence type="ECO:0000259" key="6">
    <source>
        <dbReference type="Pfam" id="PF13844"/>
    </source>
</evidence>
<dbReference type="GO" id="GO:0016757">
    <property type="term" value="F:glycosyltransferase activity"/>
    <property type="evidence" value="ECO:0007669"/>
    <property type="project" value="UniProtKB-KW"/>
</dbReference>
<proteinExistence type="predicted"/>
<keyword evidence="8" id="KW-1185">Reference proteome</keyword>
<dbReference type="Gene3D" id="3.40.50.2000">
    <property type="entry name" value="Glycogen Phosphorylase B"/>
    <property type="match status" value="1"/>
</dbReference>
<evidence type="ECO:0000256" key="3">
    <source>
        <dbReference type="ARBA" id="ARBA00022679"/>
    </source>
</evidence>
<reference evidence="7 8" key="1">
    <citation type="submission" date="2020-07" db="EMBL/GenBank/DDBJ databases">
        <title>Genomic Encyclopedia of Type Strains, Phase IV (KMG-V): Genome sequencing to study the core and pangenomes of soil and plant-associated prokaryotes.</title>
        <authorList>
            <person name="Whitman W."/>
        </authorList>
    </citation>
    <scope>NUCLEOTIDE SEQUENCE [LARGE SCALE GENOMIC DNA]</scope>
    <source>
        <strain evidence="7 8">RH2WT43</strain>
    </source>
</reference>
<dbReference type="SUPFAM" id="SSF48452">
    <property type="entry name" value="TPR-like"/>
    <property type="match status" value="1"/>
</dbReference>
<dbReference type="Pfam" id="PF13844">
    <property type="entry name" value="Glyco_transf_41"/>
    <property type="match status" value="2"/>
</dbReference>
<gene>
    <name evidence="7" type="ORF">FHW12_000262</name>
</gene>
<feature type="domain" description="O-GlcNAc transferase C-terminal" evidence="6">
    <location>
        <begin position="218"/>
        <end position="371"/>
    </location>
</feature>
<dbReference type="PANTHER" id="PTHR44835">
    <property type="entry name" value="UDP-N-ACETYLGLUCOSAMINE--PEPTIDE N-ACETYLGLUCOSAMINYLTRANSFERASE SPINDLY-RELATED"/>
    <property type="match status" value="1"/>
</dbReference>
<dbReference type="InterPro" id="IPR051939">
    <property type="entry name" value="Glycosyltr_41/O-GlcNAc_trsf"/>
</dbReference>
<dbReference type="Proteomes" id="UP000550401">
    <property type="component" value="Unassembled WGS sequence"/>
</dbReference>
<dbReference type="Gene3D" id="1.25.40.10">
    <property type="entry name" value="Tetratricopeptide repeat domain"/>
    <property type="match status" value="1"/>
</dbReference>
<name>A0A839F1H0_9GAMM</name>
<evidence type="ECO:0000256" key="2">
    <source>
        <dbReference type="ARBA" id="ARBA00022676"/>
    </source>
</evidence>
<dbReference type="SUPFAM" id="SSF53756">
    <property type="entry name" value="UDP-Glycosyltransferase/glycogen phosphorylase"/>
    <property type="match status" value="1"/>
</dbReference>
<comment type="caution">
    <text evidence="7">The sequence shown here is derived from an EMBL/GenBank/DDBJ whole genome shotgun (WGS) entry which is preliminary data.</text>
</comment>
<dbReference type="Pfam" id="PF14559">
    <property type="entry name" value="TPR_19"/>
    <property type="match status" value="1"/>
</dbReference>
<keyword evidence="5" id="KW-0802">TPR repeat</keyword>
<organism evidence="7 8">
    <name type="scientific">Dokdonella fugitiva</name>
    <dbReference type="NCBI Taxonomy" id="328517"/>
    <lineage>
        <taxon>Bacteria</taxon>
        <taxon>Pseudomonadati</taxon>
        <taxon>Pseudomonadota</taxon>
        <taxon>Gammaproteobacteria</taxon>
        <taxon>Lysobacterales</taxon>
        <taxon>Rhodanobacteraceae</taxon>
        <taxon>Dokdonella</taxon>
    </lineage>
</organism>
<evidence type="ECO:0000256" key="5">
    <source>
        <dbReference type="ARBA" id="ARBA00022803"/>
    </source>
</evidence>
<evidence type="ECO:0000313" key="7">
    <source>
        <dbReference type="EMBL" id="MBA8886071.1"/>
    </source>
</evidence>
<dbReference type="EMBL" id="JACGXL010000001">
    <property type="protein sequence ID" value="MBA8886071.1"/>
    <property type="molecule type" value="Genomic_DNA"/>
</dbReference>
<dbReference type="Gene3D" id="3.40.50.11380">
    <property type="match status" value="1"/>
</dbReference>
<keyword evidence="3 7" id="KW-0808">Transferase</keyword>
<evidence type="ECO:0000256" key="4">
    <source>
        <dbReference type="ARBA" id="ARBA00022737"/>
    </source>
</evidence>
<dbReference type="RefSeq" id="WP_182529182.1">
    <property type="nucleotide sequence ID" value="NZ_JACGXL010000001.1"/>
</dbReference>
<protein>
    <submittedName>
        <fullName evidence="7">Putative O-linked N-acetylglucosamine transferase (SPINDLY family)</fullName>
    </submittedName>
</protein>
<feature type="domain" description="O-GlcNAc transferase C-terminal" evidence="6">
    <location>
        <begin position="387"/>
        <end position="563"/>
    </location>
</feature>
<dbReference type="PANTHER" id="PTHR44835:SF1">
    <property type="entry name" value="PROTEIN O-GLCNAC TRANSFERASE"/>
    <property type="match status" value="1"/>
</dbReference>
<keyword evidence="4" id="KW-0677">Repeat</keyword>
<evidence type="ECO:0000313" key="8">
    <source>
        <dbReference type="Proteomes" id="UP000550401"/>
    </source>
</evidence>